<keyword evidence="1" id="KW-1133">Transmembrane helix</keyword>
<proteinExistence type="predicted"/>
<keyword evidence="3" id="KW-1185">Reference proteome</keyword>
<evidence type="ECO:0000256" key="1">
    <source>
        <dbReference type="SAM" id="Phobius"/>
    </source>
</evidence>
<feature type="transmembrane region" description="Helical" evidence="1">
    <location>
        <begin position="7"/>
        <end position="29"/>
    </location>
</feature>
<reference evidence="3" key="1">
    <citation type="submission" date="2016-10" db="EMBL/GenBank/DDBJ databases">
        <authorList>
            <person name="Varghese N."/>
            <person name="Submissions S."/>
        </authorList>
    </citation>
    <scope>NUCLEOTIDE SEQUENCE [LARGE SCALE GENOMIC DNA]</scope>
    <source>
        <strain evidence="3">DSM 22361</strain>
    </source>
</reference>
<dbReference type="EMBL" id="FNUT01000001">
    <property type="protein sequence ID" value="SEF51188.1"/>
    <property type="molecule type" value="Genomic_DNA"/>
</dbReference>
<dbReference type="RefSeq" id="WP_103904956.1">
    <property type="nucleotide sequence ID" value="NZ_CP049246.1"/>
</dbReference>
<keyword evidence="1" id="KW-0472">Membrane</keyword>
<protein>
    <submittedName>
        <fullName evidence="2">Uncharacterized protein</fullName>
    </submittedName>
</protein>
<name>A0A1H5SMJ7_9SPHI</name>
<keyword evidence="1" id="KW-0812">Transmembrane</keyword>
<organism evidence="2 3">
    <name type="scientific">Sphingobacterium lactis</name>
    <dbReference type="NCBI Taxonomy" id="797291"/>
    <lineage>
        <taxon>Bacteria</taxon>
        <taxon>Pseudomonadati</taxon>
        <taxon>Bacteroidota</taxon>
        <taxon>Sphingobacteriia</taxon>
        <taxon>Sphingobacteriales</taxon>
        <taxon>Sphingobacteriaceae</taxon>
        <taxon>Sphingobacterium</taxon>
    </lineage>
</organism>
<dbReference type="Proteomes" id="UP000236731">
    <property type="component" value="Unassembled WGS sequence"/>
</dbReference>
<evidence type="ECO:0000313" key="2">
    <source>
        <dbReference type="EMBL" id="SEF51188.1"/>
    </source>
</evidence>
<gene>
    <name evidence="2" type="ORF">SAMN05421877_101302</name>
</gene>
<accession>A0A1H5SMJ7</accession>
<sequence length="63" mass="7222">MTKKRSYFILILCAIAFIGGLFLAVPKLMAKEPIDWKEARPLTYPVLVAGVTYVDMIRQKNMF</sequence>
<dbReference type="AlphaFoldDB" id="A0A1H5SMJ7"/>
<evidence type="ECO:0000313" key="3">
    <source>
        <dbReference type="Proteomes" id="UP000236731"/>
    </source>
</evidence>